<keyword evidence="4" id="KW-0472">Membrane</keyword>
<dbReference type="Proteomes" id="UP000789508">
    <property type="component" value="Unassembled WGS sequence"/>
</dbReference>
<keyword evidence="2" id="KW-0812">Transmembrane</keyword>
<dbReference type="EMBL" id="CAJVPS010050197">
    <property type="protein sequence ID" value="CAG8767515.1"/>
    <property type="molecule type" value="Genomic_DNA"/>
</dbReference>
<dbReference type="GO" id="GO:0016020">
    <property type="term" value="C:membrane"/>
    <property type="evidence" value="ECO:0007669"/>
    <property type="project" value="UniProtKB-SubCell"/>
</dbReference>
<keyword evidence="6" id="KW-1185">Reference proteome</keyword>
<evidence type="ECO:0000313" key="5">
    <source>
        <dbReference type="EMBL" id="CAG8767515.1"/>
    </source>
</evidence>
<keyword evidence="3" id="KW-1133">Transmembrane helix</keyword>
<name>A0A9N9J869_9GLOM</name>
<dbReference type="InterPro" id="IPR018108">
    <property type="entry name" value="MCP_transmembrane"/>
</dbReference>
<dbReference type="AlphaFoldDB" id="A0A9N9J869"/>
<dbReference type="OrthoDB" id="43906at2759"/>
<reference evidence="5" key="1">
    <citation type="submission" date="2021-06" db="EMBL/GenBank/DDBJ databases">
        <authorList>
            <person name="Kallberg Y."/>
            <person name="Tangrot J."/>
            <person name="Rosling A."/>
        </authorList>
    </citation>
    <scope>NUCLEOTIDE SEQUENCE</scope>
    <source>
        <strain evidence="5">FL130A</strain>
    </source>
</reference>
<comment type="caution">
    <text evidence="5">The sequence shown here is derived from an EMBL/GenBank/DDBJ whole genome shotgun (WGS) entry which is preliminary data.</text>
</comment>
<feature type="non-terminal residue" evidence="5">
    <location>
        <position position="40"/>
    </location>
</feature>
<evidence type="ECO:0000256" key="3">
    <source>
        <dbReference type="ARBA" id="ARBA00022989"/>
    </source>
</evidence>
<dbReference type="Pfam" id="PF00153">
    <property type="entry name" value="Mito_carr"/>
    <property type="match status" value="1"/>
</dbReference>
<evidence type="ECO:0000256" key="1">
    <source>
        <dbReference type="ARBA" id="ARBA00004141"/>
    </source>
</evidence>
<organism evidence="5 6">
    <name type="scientific">Ambispora leptoticha</name>
    <dbReference type="NCBI Taxonomy" id="144679"/>
    <lineage>
        <taxon>Eukaryota</taxon>
        <taxon>Fungi</taxon>
        <taxon>Fungi incertae sedis</taxon>
        <taxon>Mucoromycota</taxon>
        <taxon>Glomeromycotina</taxon>
        <taxon>Glomeromycetes</taxon>
        <taxon>Archaeosporales</taxon>
        <taxon>Ambisporaceae</taxon>
        <taxon>Ambispora</taxon>
    </lineage>
</organism>
<evidence type="ECO:0000256" key="4">
    <source>
        <dbReference type="ARBA" id="ARBA00023136"/>
    </source>
</evidence>
<dbReference type="SUPFAM" id="SSF103506">
    <property type="entry name" value="Mitochondrial carrier"/>
    <property type="match status" value="1"/>
</dbReference>
<gene>
    <name evidence="5" type="ORF">ALEPTO_LOCUS13957</name>
</gene>
<protein>
    <submittedName>
        <fullName evidence="5">5916_t:CDS:1</fullName>
    </submittedName>
</protein>
<evidence type="ECO:0000256" key="2">
    <source>
        <dbReference type="ARBA" id="ARBA00022692"/>
    </source>
</evidence>
<evidence type="ECO:0000313" key="6">
    <source>
        <dbReference type="Proteomes" id="UP000789508"/>
    </source>
</evidence>
<sequence>MNEVEYEALPENSSIAVNLIAGALAGIGEHTIMYPVDSIK</sequence>
<proteinExistence type="predicted"/>
<comment type="subcellular location">
    <subcellularLocation>
        <location evidence="1">Membrane</location>
        <topology evidence="1">Multi-pass membrane protein</topology>
    </subcellularLocation>
</comment>
<accession>A0A9N9J869</accession>
<dbReference type="InterPro" id="IPR023395">
    <property type="entry name" value="MCP_dom_sf"/>
</dbReference>